<reference evidence="1 2" key="1">
    <citation type="submission" date="2024-10" db="EMBL/GenBank/DDBJ databases">
        <title>The Natural Products Discovery Center: Release of the First 8490 Sequenced Strains for Exploring Actinobacteria Biosynthetic Diversity.</title>
        <authorList>
            <person name="Kalkreuter E."/>
            <person name="Kautsar S.A."/>
            <person name="Yang D."/>
            <person name="Bader C.D."/>
            <person name="Teijaro C.N."/>
            <person name="Fluegel L."/>
            <person name="Davis C.M."/>
            <person name="Simpson J.R."/>
            <person name="Lauterbach L."/>
            <person name="Steele A.D."/>
            <person name="Gui C."/>
            <person name="Meng S."/>
            <person name="Li G."/>
            <person name="Viehrig K."/>
            <person name="Ye F."/>
            <person name="Su P."/>
            <person name="Kiefer A.F."/>
            <person name="Nichols A."/>
            <person name="Cepeda A.J."/>
            <person name="Yan W."/>
            <person name="Fan B."/>
            <person name="Jiang Y."/>
            <person name="Adhikari A."/>
            <person name="Zheng C.-J."/>
            <person name="Schuster L."/>
            <person name="Cowan T.M."/>
            <person name="Smanski M.J."/>
            <person name="Chevrette M.G."/>
            <person name="De Carvalho L.P.S."/>
            <person name="Shen B."/>
        </authorList>
    </citation>
    <scope>NUCLEOTIDE SEQUENCE [LARGE SCALE GENOMIC DNA]</scope>
    <source>
        <strain evidence="1 2">NPDC004550</strain>
    </source>
</reference>
<dbReference type="RefSeq" id="WP_387253027.1">
    <property type="nucleotide sequence ID" value="NZ_JBIALX010000009.1"/>
</dbReference>
<evidence type="ECO:0000313" key="2">
    <source>
        <dbReference type="Proteomes" id="UP001601521"/>
    </source>
</evidence>
<gene>
    <name evidence="1" type="ORF">ACFYTH_22335</name>
</gene>
<sequence>MSIDAIGFLRHDVSGARQPADEIRIRALAQRLGYHLSAIVTFTSGADDLGVRLRDIAEAHRADAVVVPSVAHFGDAVVPTTLLRIAEVITVEPECTYARICWPWREHLR</sequence>
<evidence type="ECO:0000313" key="1">
    <source>
        <dbReference type="EMBL" id="MFF0456112.1"/>
    </source>
</evidence>
<comment type="caution">
    <text evidence="1">The sequence shown here is derived from an EMBL/GenBank/DDBJ whole genome shotgun (WGS) entry which is preliminary data.</text>
</comment>
<organism evidence="1 2">
    <name type="scientific">Nocardia africana</name>
    <dbReference type="NCBI Taxonomy" id="134964"/>
    <lineage>
        <taxon>Bacteria</taxon>
        <taxon>Bacillati</taxon>
        <taxon>Actinomycetota</taxon>
        <taxon>Actinomycetes</taxon>
        <taxon>Mycobacteriales</taxon>
        <taxon>Nocardiaceae</taxon>
        <taxon>Nocardia</taxon>
    </lineage>
</organism>
<accession>A0ABW6NNV6</accession>
<dbReference type="Proteomes" id="UP001601521">
    <property type="component" value="Unassembled WGS sequence"/>
</dbReference>
<dbReference type="EMBL" id="JBIALX010000009">
    <property type="protein sequence ID" value="MFF0456112.1"/>
    <property type="molecule type" value="Genomic_DNA"/>
</dbReference>
<keyword evidence="2" id="KW-1185">Reference proteome</keyword>
<name>A0ABW6NNV6_9NOCA</name>
<protein>
    <submittedName>
        <fullName evidence="1">Uncharacterized protein</fullName>
    </submittedName>
</protein>
<proteinExistence type="predicted"/>